<evidence type="ECO:0000313" key="2">
    <source>
        <dbReference type="EMBL" id="GLV54477.1"/>
    </source>
</evidence>
<protein>
    <submittedName>
        <fullName evidence="2">N-acetyltransferase</fullName>
    </submittedName>
</protein>
<reference evidence="2 3" key="1">
    <citation type="submission" date="2023-02" db="EMBL/GenBank/DDBJ databases">
        <title>Dictyobacter halimunensis sp. nov., a new member of the class Ktedonobacteria from forest soil in a geothermal area.</title>
        <authorList>
            <person name="Rachmania M.K."/>
            <person name="Ningsih F."/>
            <person name="Sakai Y."/>
            <person name="Yabe S."/>
            <person name="Yokota A."/>
            <person name="Sjamsuridzal W."/>
        </authorList>
    </citation>
    <scope>NUCLEOTIDE SEQUENCE [LARGE SCALE GENOMIC DNA]</scope>
    <source>
        <strain evidence="2 3">S3.2.2.5</strain>
    </source>
</reference>
<keyword evidence="3" id="KW-1185">Reference proteome</keyword>
<dbReference type="EMBL" id="BSRI01000001">
    <property type="protein sequence ID" value="GLV54477.1"/>
    <property type="molecule type" value="Genomic_DNA"/>
</dbReference>
<dbReference type="Proteomes" id="UP001344906">
    <property type="component" value="Unassembled WGS sequence"/>
</dbReference>
<dbReference type="PANTHER" id="PTHR43792">
    <property type="entry name" value="GNAT FAMILY, PUTATIVE (AFU_ORTHOLOGUE AFUA_3G00765)-RELATED-RELATED"/>
    <property type="match status" value="1"/>
</dbReference>
<dbReference type="PROSITE" id="PS51186">
    <property type="entry name" value="GNAT"/>
    <property type="match status" value="1"/>
</dbReference>
<dbReference type="PANTHER" id="PTHR43792:SF1">
    <property type="entry name" value="N-ACETYLTRANSFERASE DOMAIN-CONTAINING PROTEIN"/>
    <property type="match status" value="1"/>
</dbReference>
<dbReference type="Pfam" id="PF13302">
    <property type="entry name" value="Acetyltransf_3"/>
    <property type="match status" value="1"/>
</dbReference>
<dbReference type="SUPFAM" id="SSF55729">
    <property type="entry name" value="Acyl-CoA N-acyltransferases (Nat)"/>
    <property type="match status" value="1"/>
</dbReference>
<dbReference type="Gene3D" id="3.40.630.30">
    <property type="match status" value="1"/>
</dbReference>
<organism evidence="2 3">
    <name type="scientific">Dictyobacter halimunensis</name>
    <dbReference type="NCBI Taxonomy" id="3026934"/>
    <lineage>
        <taxon>Bacteria</taxon>
        <taxon>Bacillati</taxon>
        <taxon>Chloroflexota</taxon>
        <taxon>Ktedonobacteria</taxon>
        <taxon>Ktedonobacterales</taxon>
        <taxon>Dictyobacteraceae</taxon>
        <taxon>Dictyobacter</taxon>
    </lineage>
</organism>
<dbReference type="InterPro" id="IPR016181">
    <property type="entry name" value="Acyl_CoA_acyltransferase"/>
</dbReference>
<comment type="caution">
    <text evidence="2">The sequence shown here is derived from an EMBL/GenBank/DDBJ whole genome shotgun (WGS) entry which is preliminary data.</text>
</comment>
<dbReference type="InterPro" id="IPR000182">
    <property type="entry name" value="GNAT_dom"/>
</dbReference>
<gene>
    <name evidence="2" type="ORF">KDH_13240</name>
</gene>
<dbReference type="RefSeq" id="WP_338248141.1">
    <property type="nucleotide sequence ID" value="NZ_BSRI01000001.1"/>
</dbReference>
<sequence>MVSLTTRRLALREFELTDWPEVYAYESDPAVARYLVYPASSPEECQVNLDFLVGHQHEPQRLVFHLAMVLAGEKQLIGTCGLQITSRAVGEAELGYALHSAHWGQGYMSEAVRAIIAYGFNTLQLRRIIGTCVPDNVASIRVMQKAGMQQEGHLRENKLIKGQLCDSLIFAILKREWRQTTP</sequence>
<name>A0ABQ6FLB1_9CHLR</name>
<feature type="domain" description="N-acetyltransferase" evidence="1">
    <location>
        <begin position="9"/>
        <end position="175"/>
    </location>
</feature>
<evidence type="ECO:0000259" key="1">
    <source>
        <dbReference type="PROSITE" id="PS51186"/>
    </source>
</evidence>
<dbReference type="InterPro" id="IPR051531">
    <property type="entry name" value="N-acetyltransferase"/>
</dbReference>
<proteinExistence type="predicted"/>
<accession>A0ABQ6FLB1</accession>
<evidence type="ECO:0000313" key="3">
    <source>
        <dbReference type="Proteomes" id="UP001344906"/>
    </source>
</evidence>